<name>A0ABQ5MTE5_9MICC</name>
<dbReference type="PANTHER" id="PTHR12304:SF4">
    <property type="entry name" value="URIDINE NUCLEOSIDASE"/>
    <property type="match status" value="1"/>
</dbReference>
<keyword evidence="2" id="KW-0326">Glycosidase</keyword>
<dbReference type="EMBL" id="BRVS01000006">
    <property type="protein sequence ID" value="GLB67245.1"/>
    <property type="molecule type" value="Genomic_DNA"/>
</dbReference>
<dbReference type="RefSeq" id="WP_264795383.1">
    <property type="nucleotide sequence ID" value="NZ_BRVS01000006.1"/>
</dbReference>
<evidence type="ECO:0000256" key="3">
    <source>
        <dbReference type="SAM" id="MobiDB-lite"/>
    </source>
</evidence>
<dbReference type="InterPro" id="IPR001910">
    <property type="entry name" value="Inosine/uridine_hydrolase_dom"/>
</dbReference>
<evidence type="ECO:0000313" key="5">
    <source>
        <dbReference type="EMBL" id="GLB67245.1"/>
    </source>
</evidence>
<dbReference type="InterPro" id="IPR015910">
    <property type="entry name" value="I/U_nuclsd_hydro_CS"/>
</dbReference>
<keyword evidence="1 5" id="KW-0378">Hydrolase</keyword>
<dbReference type="Gene3D" id="3.90.245.10">
    <property type="entry name" value="Ribonucleoside hydrolase-like"/>
    <property type="match status" value="1"/>
</dbReference>
<dbReference type="PROSITE" id="PS01247">
    <property type="entry name" value="IUNH"/>
    <property type="match status" value="1"/>
</dbReference>
<dbReference type="GO" id="GO:0016787">
    <property type="term" value="F:hydrolase activity"/>
    <property type="evidence" value="ECO:0007669"/>
    <property type="project" value="UniProtKB-KW"/>
</dbReference>
<evidence type="ECO:0000256" key="1">
    <source>
        <dbReference type="ARBA" id="ARBA00022801"/>
    </source>
</evidence>
<dbReference type="CDD" id="cd02651">
    <property type="entry name" value="nuc_hydro_IU_UC_XIUA"/>
    <property type="match status" value="1"/>
</dbReference>
<dbReference type="Pfam" id="PF01156">
    <property type="entry name" value="IU_nuc_hydro"/>
    <property type="match status" value="1"/>
</dbReference>
<keyword evidence="6" id="KW-1185">Reference proteome</keyword>
<dbReference type="SUPFAM" id="SSF53590">
    <property type="entry name" value="Nucleoside hydrolase"/>
    <property type="match status" value="1"/>
</dbReference>
<gene>
    <name evidence="5" type="ORF">AHIS1636_16840</name>
</gene>
<dbReference type="InterPro" id="IPR023186">
    <property type="entry name" value="IUNH"/>
</dbReference>
<sequence>MDATSVSPEPRKIILDCDPGHDDAVALLLAHGNPNIELLAVTTVVGNQTLEKVTKNALAVGTIAGMTGVPFAAGCDRPLVRTIETAPDIHGESGMDGPAQPESAIELDPRHAVDLIIDTVMAHEPGTVTLVPTGGLTNIAMAARKEPRIVERVKEVVLMGGGYHVGNWSAVAEFNIIIDPEAAHIVFNEKWPVVMVGLDLTHQALATPDVVAQIESVGTGPARFVRELMDFFAQTYKDAQGFDYPPVHDPCAVAYVIDPTVMTTRRVPVNIELQGMHTLGMTVADFRAPAPADCHTSVAVELDREKFWNLVTDALVRIGEVAPGASVATLPSARTPGMPGRTTAASSSAATLTPEAVAS</sequence>
<comment type="caution">
    <text evidence="5">The sequence shown here is derived from an EMBL/GenBank/DDBJ whole genome shotgun (WGS) entry which is preliminary data.</text>
</comment>
<feature type="compositionally biased region" description="Low complexity" evidence="3">
    <location>
        <begin position="342"/>
        <end position="351"/>
    </location>
</feature>
<protein>
    <submittedName>
        <fullName evidence="5">Ribonucleoside hydrolase</fullName>
    </submittedName>
</protein>
<feature type="region of interest" description="Disordered" evidence="3">
    <location>
        <begin position="328"/>
        <end position="359"/>
    </location>
</feature>
<accession>A0ABQ5MTE5</accession>
<reference evidence="5 6" key="1">
    <citation type="journal article" date="2023" name="Int. J. Syst. Evol. Microbiol.">
        <title>Arthrobacter mangrovi sp. nov., an actinobacterium isolated from the rhizosphere of a mangrove.</title>
        <authorList>
            <person name="Hamada M."/>
            <person name="Saitou S."/>
            <person name="Enomoto N."/>
            <person name="Nanri K."/>
            <person name="Hidaka K."/>
            <person name="Miura T."/>
            <person name="Tamura T."/>
        </authorList>
    </citation>
    <scope>NUCLEOTIDE SEQUENCE [LARGE SCALE GENOMIC DNA]</scope>
    <source>
        <strain evidence="5 6">NBRC 112813</strain>
    </source>
</reference>
<feature type="domain" description="Inosine/uridine-preferring nucleoside hydrolase" evidence="4">
    <location>
        <begin position="13"/>
        <end position="309"/>
    </location>
</feature>
<proteinExistence type="predicted"/>
<dbReference type="PANTHER" id="PTHR12304">
    <property type="entry name" value="INOSINE-URIDINE PREFERRING NUCLEOSIDE HYDROLASE"/>
    <property type="match status" value="1"/>
</dbReference>
<evidence type="ECO:0000313" key="6">
    <source>
        <dbReference type="Proteomes" id="UP001209654"/>
    </source>
</evidence>
<dbReference type="Proteomes" id="UP001209654">
    <property type="component" value="Unassembled WGS sequence"/>
</dbReference>
<organism evidence="5 6">
    <name type="scientific">Arthrobacter mangrovi</name>
    <dbReference type="NCBI Taxonomy" id="2966350"/>
    <lineage>
        <taxon>Bacteria</taxon>
        <taxon>Bacillati</taxon>
        <taxon>Actinomycetota</taxon>
        <taxon>Actinomycetes</taxon>
        <taxon>Micrococcales</taxon>
        <taxon>Micrococcaceae</taxon>
        <taxon>Arthrobacter</taxon>
    </lineage>
</organism>
<dbReference type="InterPro" id="IPR036452">
    <property type="entry name" value="Ribo_hydro-like"/>
</dbReference>
<evidence type="ECO:0000256" key="2">
    <source>
        <dbReference type="ARBA" id="ARBA00023295"/>
    </source>
</evidence>
<evidence type="ECO:0000259" key="4">
    <source>
        <dbReference type="Pfam" id="PF01156"/>
    </source>
</evidence>